<dbReference type="PANTHER" id="PTHR35807">
    <property type="entry name" value="TRANSCRIPTIONAL REGULATOR REDD-RELATED"/>
    <property type="match status" value="1"/>
</dbReference>
<feature type="compositionally biased region" description="Low complexity" evidence="2">
    <location>
        <begin position="560"/>
        <end position="573"/>
    </location>
</feature>
<dbReference type="Proteomes" id="UP000181951">
    <property type="component" value="Unassembled WGS sequence"/>
</dbReference>
<dbReference type="EMBL" id="FODD01000028">
    <property type="protein sequence ID" value="SEO49683.1"/>
    <property type="molecule type" value="Genomic_DNA"/>
</dbReference>
<dbReference type="SMART" id="SM00382">
    <property type="entry name" value="AAA"/>
    <property type="match status" value="1"/>
</dbReference>
<feature type="region of interest" description="Disordered" evidence="2">
    <location>
        <begin position="524"/>
        <end position="619"/>
    </location>
</feature>
<dbReference type="InterPro" id="IPR016032">
    <property type="entry name" value="Sig_transdc_resp-reg_C-effctor"/>
</dbReference>
<dbReference type="InterPro" id="IPR041664">
    <property type="entry name" value="AAA_16"/>
</dbReference>
<dbReference type="Pfam" id="PF13191">
    <property type="entry name" value="AAA_16"/>
    <property type="match status" value="1"/>
</dbReference>
<dbReference type="PANTHER" id="PTHR35807:SF2">
    <property type="entry name" value="TRANSCRIPTIONAL ACTIVATOR DOMAIN"/>
    <property type="match status" value="1"/>
</dbReference>
<keyword evidence="6" id="KW-1185">Reference proteome</keyword>
<dbReference type="GO" id="GO:0006355">
    <property type="term" value="P:regulation of DNA-templated transcription"/>
    <property type="evidence" value="ECO:0007669"/>
    <property type="project" value="InterPro"/>
</dbReference>
<dbReference type="InterPro" id="IPR003593">
    <property type="entry name" value="AAA+_ATPase"/>
</dbReference>
<gene>
    <name evidence="5" type="ORF">SAMN05216267_102867</name>
</gene>
<dbReference type="SUPFAM" id="SSF46894">
    <property type="entry name" value="C-terminal effector domain of the bipartite response regulators"/>
    <property type="match status" value="1"/>
</dbReference>
<dbReference type="Pfam" id="PF03704">
    <property type="entry name" value="BTAD"/>
    <property type="match status" value="1"/>
</dbReference>
<keyword evidence="1" id="KW-0902">Two-component regulatory system</keyword>
<protein>
    <submittedName>
        <fullName evidence="5">DNA-binding transcriptional activator of the SARP family</fullName>
    </submittedName>
</protein>
<dbReference type="SUPFAM" id="SSF48452">
    <property type="entry name" value="TPR-like"/>
    <property type="match status" value="2"/>
</dbReference>
<dbReference type="InterPro" id="IPR011990">
    <property type="entry name" value="TPR-like_helical_dom_sf"/>
</dbReference>
<evidence type="ECO:0000256" key="2">
    <source>
        <dbReference type="SAM" id="MobiDB-lite"/>
    </source>
</evidence>
<feature type="domain" description="AAA+ ATPase" evidence="3">
    <location>
        <begin position="313"/>
        <end position="507"/>
    </location>
</feature>
<dbReference type="AlphaFoldDB" id="A0A1H8Q7E2"/>
<dbReference type="Gene3D" id="1.25.40.10">
    <property type="entry name" value="Tetratricopeptide repeat domain"/>
    <property type="match status" value="2"/>
</dbReference>
<feature type="compositionally biased region" description="Low complexity" evidence="2">
    <location>
        <begin position="524"/>
        <end position="536"/>
    </location>
</feature>
<evidence type="ECO:0000259" key="3">
    <source>
        <dbReference type="SMART" id="SM00382"/>
    </source>
</evidence>
<dbReference type="Gene3D" id="1.10.10.10">
    <property type="entry name" value="Winged helix-like DNA-binding domain superfamily/Winged helix DNA-binding domain"/>
    <property type="match status" value="1"/>
</dbReference>
<name>A0A1H8Q7E2_9ACTN</name>
<dbReference type="InterPro" id="IPR027417">
    <property type="entry name" value="P-loop_NTPase"/>
</dbReference>
<dbReference type="SUPFAM" id="SSF52540">
    <property type="entry name" value="P-loop containing nucleoside triphosphate hydrolases"/>
    <property type="match status" value="1"/>
</dbReference>
<dbReference type="GO" id="GO:0000160">
    <property type="term" value="P:phosphorelay signal transduction system"/>
    <property type="evidence" value="ECO:0007669"/>
    <property type="project" value="UniProtKB-KW"/>
</dbReference>
<feature type="domain" description="Bacterial transcriptional activator" evidence="4">
    <location>
        <begin position="131"/>
        <end position="269"/>
    </location>
</feature>
<evidence type="ECO:0000313" key="5">
    <source>
        <dbReference type="EMBL" id="SEO49683.1"/>
    </source>
</evidence>
<evidence type="ECO:0000313" key="6">
    <source>
        <dbReference type="Proteomes" id="UP000181951"/>
    </source>
</evidence>
<dbReference type="STRING" id="310780.SAMN05216267_102867"/>
<feature type="compositionally biased region" description="Gly residues" evidence="2">
    <location>
        <begin position="537"/>
        <end position="559"/>
    </location>
</feature>
<dbReference type="InterPro" id="IPR036388">
    <property type="entry name" value="WH-like_DNA-bd_sf"/>
</dbReference>
<dbReference type="GO" id="GO:0003677">
    <property type="term" value="F:DNA binding"/>
    <property type="evidence" value="ECO:0007669"/>
    <property type="project" value="UniProtKB-KW"/>
</dbReference>
<organism evidence="5 6">
    <name type="scientific">Actinacidiphila rubida</name>
    <dbReference type="NCBI Taxonomy" id="310780"/>
    <lineage>
        <taxon>Bacteria</taxon>
        <taxon>Bacillati</taxon>
        <taxon>Actinomycetota</taxon>
        <taxon>Actinomycetes</taxon>
        <taxon>Kitasatosporales</taxon>
        <taxon>Streptomycetaceae</taxon>
        <taxon>Actinacidiphila</taxon>
    </lineage>
</organism>
<reference evidence="5 6" key="1">
    <citation type="submission" date="2016-10" db="EMBL/GenBank/DDBJ databases">
        <authorList>
            <person name="de Groot N.N."/>
        </authorList>
    </citation>
    <scope>NUCLEOTIDE SEQUENCE [LARGE SCALE GENOMIC DNA]</scope>
    <source>
        <strain evidence="5 6">CGMCC 4.2026</strain>
    </source>
</reference>
<dbReference type="SMART" id="SM01043">
    <property type="entry name" value="BTAD"/>
    <property type="match status" value="1"/>
</dbReference>
<feature type="compositionally biased region" description="Gly residues" evidence="2">
    <location>
        <begin position="591"/>
        <end position="605"/>
    </location>
</feature>
<sequence length="1236" mass="127864">MACSITVGALMDARHTTEGGTPAPPLLKLYLFGGFRAVRDGGPALAERWPRPSARALVKLLAVVPGHALHREQAMDVCWPDADPQAAAGSLRVALHAARRALEPELAPRAASSYLVADGAMLRLDPATVWIDADHAEAAARTALAACDPAELAGALDAFGGELLPEDRYATWAQPRRDGLTRLREELLLGLAAAHLERGAAQEAAAVAEQVLAASPAEELAHRVLIEAYIRQGLRRRAVRQYHVCREALDAELGVRPGPETERLHRAALAARPMAVTSPPAAAPALPAALRGRLGTPLRGRDGLLAGLLAAAGPPVRLLTGEAGVGKTRLAGEVARRAAESGAAVLWGGGHDAEGHTPYGAFAEALNGWLAGRDAGERALVGAEHPELAAFLPALGRTGDDVERSPEEERDRLFSGTAALLGELAVAQPVVLVLDDLHAADTGSFQLLSHLARRSADAADAAGTGVRLRFLVTCREEELPEDDPRRTGLAALLRHGLATRVEVGRLDREACLTVAADALTATAAGPSQAGAAARPARGGGEAGSAGSGAGSGVGPGVGSTTGSRAGTAGGTVADPGPAPDLAPSSAVAPGTGDGRGPGSGSGSGSGLDSVSTPSAGPGTDVERLVRVWELSRGNPLFAIELARGLTDAGAGAGPVTPDSVRQLVAERLGRLDQDTRRIVEALSAAGGETALSDLLDVAAHGLRPPVAGAAAADALERAISVALVEERQVVVDGRPEAGVAFRHPVVRLTCYDRLTAVRRRQLHAAFAQTVLRRRPDAVDELASHFTRADDPRAAEYLRRAAERAAALYANDTADRYYRELVTRLDVDAAHARLAHSQVLGRMGHFAQAAGVLRRALAEFVRRGDHDDTVLAAAHLADTLAKAGATRDAWEVLRSHTVTAATAPGPAARHYLALSLIQGILGQYEDGYASALSALEPARRVRGPVGMAFQARSYVVQARNLALAGRFGEARETADLALGPAEASGDPTMIVAALSTLRENARRAGRLHEAVASGERALTLAERSGDPTNAAFERANLAELHMLLGESAAAATFAEAAVRGAEPDDAWCLPYALATLARIRLRAGGTEEAEALLRRAGSAAAVPRDRQAGLEVLAARAELALRTGRPREALSALAGAEDDAPALVAWAELLSGQAESARRRALAEVARAGRTGERLAETEARIALGAALFRLGEAAAAEEALSGAGDLAAGLPYPAGLSRVAAARRLADGTAAPDGLW</sequence>
<evidence type="ECO:0000256" key="1">
    <source>
        <dbReference type="ARBA" id="ARBA00023012"/>
    </source>
</evidence>
<dbReference type="InterPro" id="IPR051677">
    <property type="entry name" value="AfsR-DnrI-RedD_regulator"/>
</dbReference>
<dbReference type="InterPro" id="IPR005158">
    <property type="entry name" value="BTAD"/>
</dbReference>
<proteinExistence type="predicted"/>
<accession>A0A1H8Q7E2</accession>
<evidence type="ECO:0000259" key="4">
    <source>
        <dbReference type="SMART" id="SM01043"/>
    </source>
</evidence>
<keyword evidence="5" id="KW-0238">DNA-binding</keyword>